<feature type="DNA-binding region" description="HMG box" evidence="35">
    <location>
        <begin position="9"/>
        <end position="79"/>
    </location>
</feature>
<keyword evidence="16" id="KW-0399">Innate immunity</keyword>
<dbReference type="GO" id="GO:0005886">
    <property type="term" value="C:plasma membrane"/>
    <property type="evidence" value="ECO:0007669"/>
    <property type="project" value="UniProtKB-SubCell"/>
</dbReference>
<keyword evidence="22" id="KW-0007">Acetylation</keyword>
<sequence>MGKGDPKKPRSKTSSYALFVQTCREEHEKKHPDASVSFSVFSKKCSERWKTMSAKEKGKFKDMSKADKARYEREMKTYIPPKGETKKFKGPNAPKRPPSAFVLFCSEYHPKIKGEHPGLSTGDAAEKLGEMWSNTAAEDKQPYEQKAAKLKGK</sequence>
<dbReference type="GO" id="GO:0006357">
    <property type="term" value="P:regulation of transcription by RNA polymerase II"/>
    <property type="evidence" value="ECO:0007669"/>
    <property type="project" value="TreeGrafter"/>
</dbReference>
<keyword evidence="11" id="KW-0963">Cytoplasm</keyword>
<dbReference type="GO" id="GO:0005694">
    <property type="term" value="C:chromosome"/>
    <property type="evidence" value="ECO:0007669"/>
    <property type="project" value="UniProtKB-SubCell"/>
</dbReference>
<evidence type="ECO:0000256" key="27">
    <source>
        <dbReference type="ARBA" id="ARBA00023136"/>
    </source>
</evidence>
<evidence type="ECO:0000256" key="33">
    <source>
        <dbReference type="ARBA" id="ARBA00023865"/>
    </source>
</evidence>
<keyword evidence="27" id="KW-0472">Membrane</keyword>
<dbReference type="Gene3D" id="1.10.30.10">
    <property type="entry name" value="High mobility group box domain"/>
    <property type="match status" value="2"/>
</dbReference>
<evidence type="ECO:0000256" key="24">
    <source>
        <dbReference type="ARBA" id="ARBA00023097"/>
    </source>
</evidence>
<organism evidence="38">
    <name type="scientific">Balaenoptera musculus</name>
    <name type="common">Blue whale</name>
    <dbReference type="NCBI Taxonomy" id="9771"/>
    <lineage>
        <taxon>Eukaryota</taxon>
        <taxon>Metazoa</taxon>
        <taxon>Chordata</taxon>
        <taxon>Craniata</taxon>
        <taxon>Vertebrata</taxon>
        <taxon>Euteleostomi</taxon>
        <taxon>Mammalia</taxon>
        <taxon>Eutheria</taxon>
        <taxon>Laurasiatheria</taxon>
        <taxon>Artiodactyla</taxon>
        <taxon>Whippomorpha</taxon>
        <taxon>Cetacea</taxon>
        <taxon>Mysticeti</taxon>
        <taxon>Balaenopteridae</taxon>
        <taxon>Balaenoptera</taxon>
    </lineage>
</organism>
<keyword evidence="26" id="KW-1064">Adaptive immunity</keyword>
<dbReference type="Pfam" id="PF00505">
    <property type="entry name" value="HMG_box"/>
    <property type="match status" value="1"/>
</dbReference>
<evidence type="ECO:0000256" key="15">
    <source>
        <dbReference type="ARBA" id="ARBA00022553"/>
    </source>
</evidence>
<evidence type="ECO:0000256" key="20">
    <source>
        <dbReference type="ARBA" id="ARBA00022765"/>
    </source>
</evidence>
<evidence type="ECO:0000256" key="22">
    <source>
        <dbReference type="ARBA" id="ARBA00022990"/>
    </source>
</evidence>
<protein>
    <recommendedName>
        <fullName evidence="33">High mobility group protein B1</fullName>
    </recommendedName>
    <alternativeName>
        <fullName evidence="34">High mobility group protein 1</fullName>
    </alternativeName>
</protein>
<dbReference type="GO" id="GO:0005634">
    <property type="term" value="C:nucleus"/>
    <property type="evidence" value="ECO:0007669"/>
    <property type="project" value="UniProtKB-SubCell"/>
</dbReference>
<evidence type="ECO:0000256" key="34">
    <source>
        <dbReference type="ARBA" id="ARBA00030692"/>
    </source>
</evidence>
<keyword evidence="14" id="KW-0964">Secreted</keyword>
<dbReference type="Pfam" id="PF09011">
    <property type="entry name" value="HMG_box_2"/>
    <property type="match status" value="1"/>
</dbReference>
<evidence type="ECO:0000256" key="16">
    <source>
        <dbReference type="ARBA" id="ARBA00022588"/>
    </source>
</evidence>
<dbReference type="GO" id="GO:0005793">
    <property type="term" value="C:endoplasmic reticulum-Golgi intermediate compartment"/>
    <property type="evidence" value="ECO:0007669"/>
    <property type="project" value="UniProtKB-SubCell"/>
</dbReference>
<dbReference type="GO" id="GO:0006954">
    <property type="term" value="P:inflammatory response"/>
    <property type="evidence" value="ECO:0007669"/>
    <property type="project" value="UniProtKB-KW"/>
</dbReference>
<evidence type="ECO:0000256" key="17">
    <source>
        <dbReference type="ARBA" id="ARBA00022737"/>
    </source>
</evidence>
<name>A0A8C0CRE8_BALMU</name>
<evidence type="ECO:0000256" key="9">
    <source>
        <dbReference type="ARBA" id="ARBA00022454"/>
    </source>
</evidence>
<dbReference type="GO" id="GO:0002250">
    <property type="term" value="P:adaptive immune response"/>
    <property type="evidence" value="ECO:0007669"/>
    <property type="project" value="UniProtKB-KW"/>
</dbReference>
<reference evidence="38" key="1">
    <citation type="submission" date="2023-09" db="UniProtKB">
        <authorList>
            <consortium name="Ensembl"/>
        </authorList>
    </citation>
    <scope>IDENTIFICATION</scope>
</reference>
<keyword evidence="28" id="KW-1015">Disulfide bond</keyword>
<dbReference type="FunFam" id="1.10.30.10:FF:000006">
    <property type="entry name" value="High mobility group protein B1"/>
    <property type="match status" value="1"/>
</dbReference>
<evidence type="ECO:0000256" key="4">
    <source>
        <dbReference type="ARBA" id="ARBA00004296"/>
    </source>
</evidence>
<dbReference type="InterPro" id="IPR009071">
    <property type="entry name" value="HMG_box_dom"/>
</dbReference>
<evidence type="ECO:0000256" key="7">
    <source>
        <dbReference type="ARBA" id="ARBA00004613"/>
    </source>
</evidence>
<keyword evidence="18" id="KW-0967">Endosome</keyword>
<evidence type="ECO:0000256" key="2">
    <source>
        <dbReference type="ARBA" id="ARBA00004177"/>
    </source>
</evidence>
<dbReference type="InterPro" id="IPR050342">
    <property type="entry name" value="HMGB"/>
</dbReference>
<evidence type="ECO:0000313" key="38">
    <source>
        <dbReference type="Ensembl" id="ENSBMSP00010008232.1"/>
    </source>
</evidence>
<keyword evidence="23" id="KW-0072">Autophagy</keyword>
<dbReference type="GO" id="GO:0045087">
    <property type="term" value="P:innate immune response"/>
    <property type="evidence" value="ECO:0007669"/>
    <property type="project" value="UniProtKB-KW"/>
</dbReference>
<evidence type="ECO:0000256" key="19">
    <source>
        <dbReference type="ARBA" id="ARBA00022763"/>
    </source>
</evidence>
<keyword evidence="31" id="KW-0234">DNA repair</keyword>
<keyword evidence="24" id="KW-0558">Oxidation</keyword>
<keyword evidence="12" id="KW-1017">Isopeptide bond</keyword>
<dbReference type="SMART" id="SM00398">
    <property type="entry name" value="HMG"/>
    <property type="match status" value="2"/>
</dbReference>
<evidence type="ECO:0000256" key="29">
    <source>
        <dbReference type="ARBA" id="ARBA00023172"/>
    </source>
</evidence>
<evidence type="ECO:0000256" key="11">
    <source>
        <dbReference type="ARBA" id="ARBA00022490"/>
    </source>
</evidence>
<evidence type="ECO:0000256" key="3">
    <source>
        <dbReference type="ARBA" id="ARBA00004286"/>
    </source>
</evidence>
<evidence type="ECO:0000256" key="21">
    <source>
        <dbReference type="ARBA" id="ARBA00022859"/>
    </source>
</evidence>
<feature type="DNA-binding region" description="HMG box" evidence="35">
    <location>
        <begin position="94"/>
        <end position="153"/>
    </location>
</feature>
<dbReference type="InterPro" id="IPR017967">
    <property type="entry name" value="HMG_boxA_CS"/>
</dbReference>
<keyword evidence="20" id="KW-0013">ADP-ribosylation</keyword>
<evidence type="ECO:0000256" key="25">
    <source>
        <dbReference type="ARBA" id="ARBA00023125"/>
    </source>
</evidence>
<evidence type="ECO:0000256" key="28">
    <source>
        <dbReference type="ARBA" id="ARBA00023157"/>
    </source>
</evidence>
<feature type="domain" description="HMG box" evidence="37">
    <location>
        <begin position="9"/>
        <end position="79"/>
    </location>
</feature>
<dbReference type="GO" id="GO:0005576">
    <property type="term" value="C:extracellular region"/>
    <property type="evidence" value="ECO:0007669"/>
    <property type="project" value="UniProtKB-SubCell"/>
</dbReference>
<keyword evidence="17" id="KW-0677">Repeat</keyword>
<dbReference type="Ensembl" id="ENSBMST00010009190.1">
    <property type="protein sequence ID" value="ENSBMSP00010008232.1"/>
    <property type="gene ID" value="ENSBMSG00010006099.1"/>
</dbReference>
<dbReference type="InterPro" id="IPR036910">
    <property type="entry name" value="HMG_box_dom_sf"/>
</dbReference>
<keyword evidence="32 35" id="KW-0539">Nucleus</keyword>
<dbReference type="PANTHER" id="PTHR48112">
    <property type="entry name" value="HIGH MOBILITY GROUP PROTEIN DSP1"/>
    <property type="match status" value="1"/>
</dbReference>
<evidence type="ECO:0000256" key="36">
    <source>
        <dbReference type="SAM" id="MobiDB-lite"/>
    </source>
</evidence>
<evidence type="ECO:0000256" key="35">
    <source>
        <dbReference type="PROSITE-ProRule" id="PRU00267"/>
    </source>
</evidence>
<evidence type="ECO:0000256" key="32">
    <source>
        <dbReference type="ARBA" id="ARBA00023242"/>
    </source>
</evidence>
<dbReference type="PANTHER" id="PTHR48112:SF35">
    <property type="entry name" value="HIGH MOBILITY GROUP PROTEIN B1"/>
    <property type="match status" value="1"/>
</dbReference>
<evidence type="ECO:0000259" key="37">
    <source>
        <dbReference type="PROSITE" id="PS50118"/>
    </source>
</evidence>
<keyword evidence="19" id="KW-0227">DNA damage</keyword>
<keyword evidence="15" id="KW-0597">Phosphoprotein</keyword>
<keyword evidence="10" id="KW-1003">Cell membrane</keyword>
<evidence type="ECO:0000256" key="6">
    <source>
        <dbReference type="ARBA" id="ARBA00004496"/>
    </source>
</evidence>
<evidence type="ECO:0000256" key="23">
    <source>
        <dbReference type="ARBA" id="ARBA00023006"/>
    </source>
</evidence>
<evidence type="ECO:0000256" key="18">
    <source>
        <dbReference type="ARBA" id="ARBA00022753"/>
    </source>
</evidence>
<keyword evidence="13" id="KW-0145">Chemotaxis</keyword>
<dbReference type="PROSITE" id="PS50118">
    <property type="entry name" value="HMG_BOX_2"/>
    <property type="match status" value="2"/>
</dbReference>
<dbReference type="GO" id="GO:0006914">
    <property type="term" value="P:autophagy"/>
    <property type="evidence" value="ECO:0007669"/>
    <property type="project" value="UniProtKB-KW"/>
</dbReference>
<dbReference type="GO" id="GO:0005768">
    <property type="term" value="C:endosome"/>
    <property type="evidence" value="ECO:0007669"/>
    <property type="project" value="UniProtKB-SubCell"/>
</dbReference>
<feature type="domain" description="HMG box" evidence="37">
    <location>
        <begin position="94"/>
        <end position="153"/>
    </location>
</feature>
<evidence type="ECO:0000256" key="12">
    <source>
        <dbReference type="ARBA" id="ARBA00022499"/>
    </source>
</evidence>
<dbReference type="GO" id="GO:0006281">
    <property type="term" value="P:DNA repair"/>
    <property type="evidence" value="ECO:0007669"/>
    <property type="project" value="UniProtKB-KW"/>
</dbReference>
<evidence type="ECO:0000256" key="30">
    <source>
        <dbReference type="ARBA" id="ARBA00023198"/>
    </source>
</evidence>
<comment type="subcellular location">
    <subcellularLocation>
        <location evidence="4">Cell membrane</location>
        <topology evidence="4">Peripheral membrane protein</topology>
        <orientation evidence="4">Extracellular side</orientation>
    </subcellularLocation>
    <subcellularLocation>
        <location evidence="3">Chromosome</location>
    </subcellularLocation>
    <subcellularLocation>
        <location evidence="6">Cytoplasm</location>
    </subcellularLocation>
    <subcellularLocation>
        <location evidence="5">Endoplasmic reticulum-Golgi intermediate compartment</location>
    </subcellularLocation>
    <subcellularLocation>
        <location evidence="2">Endosome</location>
    </subcellularLocation>
    <subcellularLocation>
        <location evidence="1">Nucleus</location>
    </subcellularLocation>
    <subcellularLocation>
        <location evidence="7">Secreted</location>
    </subcellularLocation>
</comment>
<accession>A0A8C0CRE8</accession>
<evidence type="ECO:0000256" key="31">
    <source>
        <dbReference type="ARBA" id="ARBA00023204"/>
    </source>
</evidence>
<feature type="region of interest" description="Disordered" evidence="36">
    <location>
        <begin position="75"/>
        <end position="95"/>
    </location>
</feature>
<evidence type="ECO:0000256" key="13">
    <source>
        <dbReference type="ARBA" id="ARBA00022500"/>
    </source>
</evidence>
<evidence type="ECO:0000256" key="14">
    <source>
        <dbReference type="ARBA" id="ARBA00022525"/>
    </source>
</evidence>
<keyword evidence="21" id="KW-0391">Immunity</keyword>
<dbReference type="CDD" id="cd21979">
    <property type="entry name" value="HMG-box_HMGB_rpt2"/>
    <property type="match status" value="1"/>
</dbReference>
<comment type="similarity">
    <text evidence="8">Belongs to the HMGB family.</text>
</comment>
<evidence type="ECO:0000256" key="5">
    <source>
        <dbReference type="ARBA" id="ARBA00004399"/>
    </source>
</evidence>
<evidence type="ECO:0000256" key="1">
    <source>
        <dbReference type="ARBA" id="ARBA00004123"/>
    </source>
</evidence>
<dbReference type="SUPFAM" id="SSF47095">
    <property type="entry name" value="HMG-box"/>
    <property type="match status" value="2"/>
</dbReference>
<dbReference type="GO" id="GO:0006310">
    <property type="term" value="P:DNA recombination"/>
    <property type="evidence" value="ECO:0007669"/>
    <property type="project" value="UniProtKB-KW"/>
</dbReference>
<keyword evidence="30" id="KW-0395">Inflammatory response</keyword>
<keyword evidence="29" id="KW-0233">DNA recombination</keyword>
<keyword evidence="9" id="KW-0158">Chromosome</keyword>
<dbReference type="GeneTree" id="ENSGT00950000183120"/>
<keyword evidence="25 35" id="KW-0238">DNA-binding</keyword>
<evidence type="ECO:0000256" key="26">
    <source>
        <dbReference type="ARBA" id="ARBA00023130"/>
    </source>
</evidence>
<dbReference type="AlphaFoldDB" id="A0A8C0CRE8"/>
<proteinExistence type="inferred from homology"/>
<dbReference type="PRINTS" id="PR00886">
    <property type="entry name" value="HIGHMOBLTY12"/>
</dbReference>
<dbReference type="CDD" id="cd21978">
    <property type="entry name" value="HMG-box_HMGB_rpt1"/>
    <property type="match status" value="1"/>
</dbReference>
<evidence type="ECO:0000256" key="10">
    <source>
        <dbReference type="ARBA" id="ARBA00022475"/>
    </source>
</evidence>
<dbReference type="GO" id="GO:0006935">
    <property type="term" value="P:chemotaxis"/>
    <property type="evidence" value="ECO:0007669"/>
    <property type="project" value="UniProtKB-KW"/>
</dbReference>
<evidence type="ECO:0000256" key="8">
    <source>
        <dbReference type="ARBA" id="ARBA00008774"/>
    </source>
</evidence>
<dbReference type="PROSITE" id="PS00353">
    <property type="entry name" value="HMG_BOX_1"/>
    <property type="match status" value="1"/>
</dbReference>
<dbReference type="GO" id="GO:0008301">
    <property type="term" value="F:DNA binding, bending"/>
    <property type="evidence" value="ECO:0007669"/>
    <property type="project" value="UniProtKB-ARBA"/>
</dbReference>